<proteinExistence type="inferred from homology"/>
<dbReference type="Gene3D" id="3.40.190.10">
    <property type="entry name" value="Periplasmic binding protein-like II"/>
    <property type="match status" value="2"/>
</dbReference>
<evidence type="ECO:0000259" key="4">
    <source>
        <dbReference type="SMART" id="SM00062"/>
    </source>
</evidence>
<dbReference type="Pfam" id="PF00497">
    <property type="entry name" value="SBP_bac_3"/>
    <property type="match status" value="1"/>
</dbReference>
<evidence type="ECO:0000313" key="5">
    <source>
        <dbReference type="EMBL" id="EHR40311.1"/>
    </source>
</evidence>
<dbReference type="AlphaFoldDB" id="H3ZGJ9"/>
<feature type="signal peptide" evidence="3">
    <location>
        <begin position="1"/>
        <end position="19"/>
    </location>
</feature>
<dbReference type="InterPro" id="IPR001638">
    <property type="entry name" value="Solute-binding_3/MltF_N"/>
</dbReference>
<dbReference type="Proteomes" id="UP000012046">
    <property type="component" value="Unassembled WGS sequence"/>
</dbReference>
<keyword evidence="6" id="KW-1185">Reference proteome</keyword>
<dbReference type="EMBL" id="AHTH01000040">
    <property type="protein sequence ID" value="EHR40311.1"/>
    <property type="molecule type" value="Genomic_DNA"/>
</dbReference>
<gene>
    <name evidence="5" type="ORF">AJE_12358</name>
</gene>
<name>H3ZGJ9_9ALTE</name>
<protein>
    <recommendedName>
        <fullName evidence="4">Solute-binding protein family 3/N-terminal domain-containing protein</fullName>
    </recommendedName>
</protein>
<feature type="chain" id="PRO_5003592056" description="Solute-binding protein family 3/N-terminal domain-containing protein" evidence="3">
    <location>
        <begin position="20"/>
        <end position="258"/>
    </location>
</feature>
<sequence>MLVRSFLLVILFLLSSNLAAVERTTVRAIVSASNAPPYALFDESGSLIAGISKDILDELSKRSELNWQYLPLPRGRVEQWLLRDDADIACFLNPAWVEQPEQLLWSPALFTTQQVIVRRSTSPAIQNITDLFGKRLGTDRGFSYPELDAIFAQRLAVRDDASSLQINLSRLQKQRLDAVLTVDLAYLYHQQQYPSEGLQADPLWAEPANVYCALNQHQPELTARLLLTLQQMVADGTVANILKRYRQAEPSNQSTPVL</sequence>
<dbReference type="SMART" id="SM00062">
    <property type="entry name" value="PBPb"/>
    <property type="match status" value="1"/>
</dbReference>
<feature type="domain" description="Solute-binding protein family 3/N-terminal" evidence="4">
    <location>
        <begin position="25"/>
        <end position="249"/>
    </location>
</feature>
<dbReference type="PATRIC" id="fig|1129374.4.peg.2451"/>
<keyword evidence="2 3" id="KW-0732">Signal</keyword>
<dbReference type="PANTHER" id="PTHR35936">
    <property type="entry name" value="MEMBRANE-BOUND LYTIC MUREIN TRANSGLYCOSYLASE F"/>
    <property type="match status" value="1"/>
</dbReference>
<dbReference type="eggNOG" id="COG0834">
    <property type="taxonomic scope" value="Bacteria"/>
</dbReference>
<comment type="caution">
    <text evidence="5">The sequence shown here is derived from an EMBL/GenBank/DDBJ whole genome shotgun (WGS) entry which is preliminary data.</text>
</comment>
<reference evidence="5 6" key="1">
    <citation type="journal article" date="2012" name="J. Bacteriol.">
        <title>Genome Sequence of Extracellular-Protease-Producing Alishewanella jeotgali Isolated from Traditional Korean Fermented Seafood.</title>
        <authorList>
            <person name="Jung J."/>
            <person name="Chun J."/>
            <person name="Park W."/>
        </authorList>
    </citation>
    <scope>NUCLEOTIDE SEQUENCE [LARGE SCALE GENOMIC DNA]</scope>
    <source>
        <strain evidence="5 6">KCTC 22429</strain>
    </source>
</reference>
<organism evidence="5 6">
    <name type="scientific">Alishewanella jeotgali KCTC 22429</name>
    <dbReference type="NCBI Taxonomy" id="1129374"/>
    <lineage>
        <taxon>Bacteria</taxon>
        <taxon>Pseudomonadati</taxon>
        <taxon>Pseudomonadota</taxon>
        <taxon>Gammaproteobacteria</taxon>
        <taxon>Alteromonadales</taxon>
        <taxon>Alteromonadaceae</taxon>
        <taxon>Alishewanella</taxon>
    </lineage>
</organism>
<dbReference type="SUPFAM" id="SSF53850">
    <property type="entry name" value="Periplasmic binding protein-like II"/>
    <property type="match status" value="1"/>
</dbReference>
<evidence type="ECO:0000256" key="1">
    <source>
        <dbReference type="ARBA" id="ARBA00010333"/>
    </source>
</evidence>
<comment type="similarity">
    <text evidence="1">Belongs to the bacterial solute-binding protein 3 family.</text>
</comment>
<dbReference type="PANTHER" id="PTHR35936:SF6">
    <property type="entry name" value="AMINO ACID ABC TRANSPORTER SUBSTRATE-BINDING PAAT FAMILY PROTEIN"/>
    <property type="match status" value="1"/>
</dbReference>
<evidence type="ECO:0000256" key="3">
    <source>
        <dbReference type="SAM" id="SignalP"/>
    </source>
</evidence>
<accession>H3ZGJ9</accession>
<dbReference type="STRING" id="1129374.AJE_12358"/>
<evidence type="ECO:0000313" key="6">
    <source>
        <dbReference type="Proteomes" id="UP000012046"/>
    </source>
</evidence>
<evidence type="ECO:0000256" key="2">
    <source>
        <dbReference type="ARBA" id="ARBA00022729"/>
    </source>
</evidence>